<keyword evidence="1" id="KW-0472">Membrane</keyword>
<comment type="caution">
    <text evidence="3">The sequence shown here is derived from an EMBL/GenBank/DDBJ whole genome shotgun (WGS) entry which is preliminary data.</text>
</comment>
<accession>A0ABS4IUI1</accession>
<name>A0ABS4IUI1_9BACL</name>
<feature type="domain" description="Histidine kinase/HSP90-like ATPase" evidence="2">
    <location>
        <begin position="495"/>
        <end position="605"/>
    </location>
</feature>
<feature type="transmembrane region" description="Helical" evidence="1">
    <location>
        <begin position="313"/>
        <end position="334"/>
    </location>
</feature>
<feature type="transmembrane region" description="Helical" evidence="1">
    <location>
        <begin position="20"/>
        <end position="46"/>
    </location>
</feature>
<keyword evidence="4" id="KW-1185">Reference proteome</keyword>
<dbReference type="PANTHER" id="PTHR34220">
    <property type="entry name" value="SENSOR HISTIDINE KINASE YPDA"/>
    <property type="match status" value="1"/>
</dbReference>
<proteinExistence type="predicted"/>
<dbReference type="InterPro" id="IPR003594">
    <property type="entry name" value="HATPase_dom"/>
</dbReference>
<dbReference type="RefSeq" id="WP_209971509.1">
    <property type="nucleotide sequence ID" value="NZ_JAGGLB010000006.1"/>
</dbReference>
<evidence type="ECO:0000313" key="3">
    <source>
        <dbReference type="EMBL" id="MBP1990745.1"/>
    </source>
</evidence>
<keyword evidence="3" id="KW-0808">Transferase</keyword>
<keyword evidence="3" id="KW-0418">Kinase</keyword>
<dbReference type="GO" id="GO:0004673">
    <property type="term" value="F:protein histidine kinase activity"/>
    <property type="evidence" value="ECO:0007669"/>
    <property type="project" value="UniProtKB-EC"/>
</dbReference>
<evidence type="ECO:0000313" key="4">
    <source>
        <dbReference type="Proteomes" id="UP001519287"/>
    </source>
</evidence>
<dbReference type="InterPro" id="IPR036890">
    <property type="entry name" value="HATPase_C_sf"/>
</dbReference>
<protein>
    <submittedName>
        <fullName evidence="3">Two-component system sensor histidine kinase YesM</fullName>
        <ecNumber evidence="3">2.7.13.3</ecNumber>
    </submittedName>
</protein>
<gene>
    <name evidence="3" type="ORF">J2Z66_002351</name>
</gene>
<keyword evidence="1" id="KW-0812">Transmembrane</keyword>
<evidence type="ECO:0000259" key="2">
    <source>
        <dbReference type="SMART" id="SM00387"/>
    </source>
</evidence>
<dbReference type="PANTHER" id="PTHR34220:SF7">
    <property type="entry name" value="SENSOR HISTIDINE KINASE YPDA"/>
    <property type="match status" value="1"/>
</dbReference>
<dbReference type="Pfam" id="PF06580">
    <property type="entry name" value="His_kinase"/>
    <property type="match status" value="1"/>
</dbReference>
<dbReference type="Proteomes" id="UP001519287">
    <property type="component" value="Unassembled WGS sequence"/>
</dbReference>
<dbReference type="EC" id="2.7.13.3" evidence="3"/>
<dbReference type="EMBL" id="JAGGLB010000006">
    <property type="protein sequence ID" value="MBP1990745.1"/>
    <property type="molecule type" value="Genomic_DNA"/>
</dbReference>
<reference evidence="3 4" key="1">
    <citation type="submission" date="2021-03" db="EMBL/GenBank/DDBJ databases">
        <title>Genomic Encyclopedia of Type Strains, Phase IV (KMG-IV): sequencing the most valuable type-strain genomes for metagenomic binning, comparative biology and taxonomic classification.</title>
        <authorList>
            <person name="Goeker M."/>
        </authorList>
    </citation>
    <scope>NUCLEOTIDE SEQUENCE [LARGE SCALE GENOMIC DNA]</scope>
    <source>
        <strain evidence="3 4">DSM 26048</strain>
    </source>
</reference>
<dbReference type="SUPFAM" id="SSF55874">
    <property type="entry name" value="ATPase domain of HSP90 chaperone/DNA topoisomerase II/histidine kinase"/>
    <property type="match status" value="1"/>
</dbReference>
<dbReference type="Gene3D" id="3.30.450.20">
    <property type="entry name" value="PAS domain"/>
    <property type="match status" value="1"/>
</dbReference>
<dbReference type="SMART" id="SM00387">
    <property type="entry name" value="HATPase_c"/>
    <property type="match status" value="1"/>
</dbReference>
<dbReference type="Pfam" id="PF02518">
    <property type="entry name" value="HATPase_c"/>
    <property type="match status" value="1"/>
</dbReference>
<dbReference type="InterPro" id="IPR050640">
    <property type="entry name" value="Bact_2-comp_sensor_kinase"/>
</dbReference>
<keyword evidence="1" id="KW-1133">Transmembrane helix</keyword>
<evidence type="ECO:0000256" key="1">
    <source>
        <dbReference type="SAM" id="Phobius"/>
    </source>
</evidence>
<organism evidence="3 4">
    <name type="scientific">Paenibacillus eucommiae</name>
    <dbReference type="NCBI Taxonomy" id="1355755"/>
    <lineage>
        <taxon>Bacteria</taxon>
        <taxon>Bacillati</taxon>
        <taxon>Bacillota</taxon>
        <taxon>Bacilli</taxon>
        <taxon>Bacillales</taxon>
        <taxon>Paenibacillaceae</taxon>
        <taxon>Paenibacillus</taxon>
    </lineage>
</organism>
<sequence>MKKPLSLWSVIRNYKFQSVFFKNFIMFLLLIQLPIVGLSIGIYKLYSKTVTEEISTVHLTSLSRVRDMVDMILRDVDAFSLRIASDQLLTDMLEKDMTYPPDYTSSVDMELLFRKLKLTEISRNFVHSVYLYSERNQLLVSSSTGLWPMYQFADHGWLETFNEKKTAYKEWPFPRKIKLYPTDEQGLQLLTLIRTAPLLYSSKTGGIIINIDTERFGRTINNVSNHYIDNIFILDASGTVLYNNNFNLINQPISAILPDANIVSSQPNEPTFIYNNQLKESVSFVNSQYNNWKFISVVPLRLYEEKASYIRHFLLISSLCSIVVSLLLALFLSWKMFRPIKQIMAVVTQPEDWQESSPGHKKVQLDEIKYITANVLSAYGEKQELQKELTDRLTLLNKAYAVALQSQINPHFMYNTLESLNWQALRLTGGENQVSEMIVSLSKLLRFSLEGEDNLVPLRAEIENCKHYIDIQMFRYPRKFEVEWQIDNQIDACKIPRLTLQPLLENAIYHGIKPQQGPGKISITGSLEGETVSLQVVDDGMGIDAEQVTKINKELKEKYNLVSQHIGIKNVNQRIKLIFGEQYGLHVASSQGEGTEISITLPAHTKIQSE</sequence>
<dbReference type="Gene3D" id="3.30.565.10">
    <property type="entry name" value="Histidine kinase-like ATPase, C-terminal domain"/>
    <property type="match status" value="1"/>
</dbReference>
<dbReference type="InterPro" id="IPR010559">
    <property type="entry name" value="Sig_transdc_His_kin_internal"/>
</dbReference>